<protein>
    <submittedName>
        <fullName evidence="5">Small ribosomal subunit Rsm22 family protein</fullName>
    </submittedName>
</protein>
<dbReference type="InterPro" id="IPR015324">
    <property type="entry name" value="Ribosomal_Rsm22-like"/>
</dbReference>
<keyword evidence="4" id="KW-0411">Iron-sulfur</keyword>
<keyword evidence="3" id="KW-0408">Iron</keyword>
<reference evidence="5" key="2">
    <citation type="submission" date="2021-04" db="EMBL/GenBank/DDBJ databases">
        <authorList>
            <person name="Gilroy R."/>
        </authorList>
    </citation>
    <scope>NUCLEOTIDE SEQUENCE</scope>
    <source>
        <strain evidence="5">Gambia15-2214</strain>
    </source>
</reference>
<proteinExistence type="predicted"/>
<keyword evidence="2" id="KW-0809">Transit peptide</keyword>
<dbReference type="Pfam" id="PF09243">
    <property type="entry name" value="Rsm22"/>
    <property type="match status" value="1"/>
</dbReference>
<name>A0A9E2L0R7_9SPIR</name>
<evidence type="ECO:0000313" key="6">
    <source>
        <dbReference type="Proteomes" id="UP000823914"/>
    </source>
</evidence>
<dbReference type="GO" id="GO:0046872">
    <property type="term" value="F:metal ion binding"/>
    <property type="evidence" value="ECO:0007669"/>
    <property type="project" value="UniProtKB-KW"/>
</dbReference>
<reference evidence="5" key="1">
    <citation type="journal article" date="2021" name="PeerJ">
        <title>Extensive microbial diversity within the chicken gut microbiome revealed by metagenomics and culture.</title>
        <authorList>
            <person name="Gilroy R."/>
            <person name="Ravi A."/>
            <person name="Getino M."/>
            <person name="Pursley I."/>
            <person name="Horton D.L."/>
            <person name="Alikhan N.F."/>
            <person name="Baker D."/>
            <person name="Gharbi K."/>
            <person name="Hall N."/>
            <person name="Watson M."/>
            <person name="Adriaenssens E.M."/>
            <person name="Foster-Nyarko E."/>
            <person name="Jarju S."/>
            <person name="Secka A."/>
            <person name="Antonio M."/>
            <person name="Oren A."/>
            <person name="Chaudhuri R.R."/>
            <person name="La Ragione R."/>
            <person name="Hildebrand F."/>
            <person name="Pallen M.J."/>
        </authorList>
    </citation>
    <scope>NUCLEOTIDE SEQUENCE</scope>
    <source>
        <strain evidence="5">Gambia15-2214</strain>
    </source>
</reference>
<evidence type="ECO:0000256" key="4">
    <source>
        <dbReference type="ARBA" id="ARBA00023014"/>
    </source>
</evidence>
<dbReference type="AlphaFoldDB" id="A0A9E2L0R7"/>
<dbReference type="GO" id="GO:0006412">
    <property type="term" value="P:translation"/>
    <property type="evidence" value="ECO:0007669"/>
    <property type="project" value="InterPro"/>
</dbReference>
<sequence>MTTKIETVFPPLNKEAREVIENFDKIVQSVQCLSSRQLSQVPEHIRTLSHVLTDNRSERRTGYLNETTALTAYVRYYQWWNLLRLTRLFQGFSSETFKLPSKAVCIDLGSGPLTIPIALWLARPDLRHKQLTWYCVDHSQRALALGEELFLAVVARTNGETDSVCEPWKIIRVRGELGTPIKEPGDFVVCANVFNEVAESYDKPPEFTAKRAVTTMGQYAKATASVLVVEPGTPPSARFLTALRGALSRKNYVCVSPCPVGCRNGEEERENIFHCPMDGSHGNKWCHFVFSTEKAPKALVRLSETASLSKDRASLSFVFAVPKCIYKEKSTEKGTMFIRIASEPIALPKNRVGYYGCSSLGLVLAVSYAEKQKLVLQSGDLIQVDIPVKEKRDYKSGALLIPYEK</sequence>
<dbReference type="GO" id="GO:0051536">
    <property type="term" value="F:iron-sulfur cluster binding"/>
    <property type="evidence" value="ECO:0007669"/>
    <property type="project" value="UniProtKB-KW"/>
</dbReference>
<dbReference type="GO" id="GO:0008168">
    <property type="term" value="F:methyltransferase activity"/>
    <property type="evidence" value="ECO:0007669"/>
    <property type="project" value="InterPro"/>
</dbReference>
<dbReference type="Proteomes" id="UP000823914">
    <property type="component" value="Unassembled WGS sequence"/>
</dbReference>
<organism evidence="5 6">
    <name type="scientific">Candidatus Treponema excrementipullorum</name>
    <dbReference type="NCBI Taxonomy" id="2838768"/>
    <lineage>
        <taxon>Bacteria</taxon>
        <taxon>Pseudomonadati</taxon>
        <taxon>Spirochaetota</taxon>
        <taxon>Spirochaetia</taxon>
        <taxon>Spirochaetales</taxon>
        <taxon>Treponemataceae</taxon>
        <taxon>Treponema</taxon>
    </lineage>
</organism>
<evidence type="ECO:0000256" key="2">
    <source>
        <dbReference type="ARBA" id="ARBA00022946"/>
    </source>
</evidence>
<evidence type="ECO:0000313" key="5">
    <source>
        <dbReference type="EMBL" id="MBU3849156.1"/>
    </source>
</evidence>
<gene>
    <name evidence="5" type="ORF">IAA16_01160</name>
</gene>
<dbReference type="EMBL" id="JAHLFV010000026">
    <property type="protein sequence ID" value="MBU3849156.1"/>
    <property type="molecule type" value="Genomic_DNA"/>
</dbReference>
<accession>A0A9E2L0R7</accession>
<evidence type="ECO:0000256" key="3">
    <source>
        <dbReference type="ARBA" id="ARBA00023004"/>
    </source>
</evidence>
<comment type="caution">
    <text evidence="5">The sequence shown here is derived from an EMBL/GenBank/DDBJ whole genome shotgun (WGS) entry which is preliminary data.</text>
</comment>
<evidence type="ECO:0000256" key="1">
    <source>
        <dbReference type="ARBA" id="ARBA00022723"/>
    </source>
</evidence>
<keyword evidence="1" id="KW-0479">Metal-binding</keyword>